<protein>
    <recommendedName>
        <fullName evidence="1">RNA-directed DNA polymerase</fullName>
        <ecNumber evidence="1">2.7.7.49</ecNumber>
    </recommendedName>
</protein>
<dbReference type="CDD" id="cd07936">
    <property type="entry name" value="SCAN"/>
    <property type="match status" value="1"/>
</dbReference>
<dbReference type="InterPro" id="IPR043128">
    <property type="entry name" value="Rev_trsase/Diguanyl_cyclase"/>
</dbReference>
<dbReference type="InterPro" id="IPR003309">
    <property type="entry name" value="SCAN_dom"/>
</dbReference>
<dbReference type="PANTHER" id="PTHR37984">
    <property type="entry name" value="PROTEIN CBG26694"/>
    <property type="match status" value="1"/>
</dbReference>
<keyword evidence="7" id="KW-0695">RNA-directed DNA polymerase</keyword>
<dbReference type="SUPFAM" id="SSF47353">
    <property type="entry name" value="Retrovirus capsid dimerization domain-like"/>
    <property type="match status" value="1"/>
</dbReference>
<evidence type="ECO:0000256" key="6">
    <source>
        <dbReference type="ARBA" id="ARBA00022801"/>
    </source>
</evidence>
<reference evidence="12 13" key="1">
    <citation type="submission" date="2024-09" db="EMBL/GenBank/DDBJ databases">
        <title>A chromosome-level genome assembly of Gray's grenadier anchovy, Coilia grayii.</title>
        <authorList>
            <person name="Fu Z."/>
        </authorList>
    </citation>
    <scope>NUCLEOTIDE SEQUENCE [LARGE SCALE GENOMIC DNA]</scope>
    <source>
        <strain evidence="12">G4</strain>
        <tissue evidence="12">Muscle</tissue>
    </source>
</reference>
<evidence type="ECO:0000256" key="5">
    <source>
        <dbReference type="ARBA" id="ARBA00022759"/>
    </source>
</evidence>
<dbReference type="AlphaFoldDB" id="A0ABD1KTQ1"/>
<dbReference type="SUPFAM" id="SSF50630">
    <property type="entry name" value="Acid proteases"/>
    <property type="match status" value="1"/>
</dbReference>
<keyword evidence="8" id="KW-0862">Zinc</keyword>
<accession>A0ABD1KTQ1</accession>
<keyword evidence="4" id="KW-0540">Nuclease</keyword>
<dbReference type="GO" id="GO:0004519">
    <property type="term" value="F:endonuclease activity"/>
    <property type="evidence" value="ECO:0007669"/>
    <property type="project" value="UniProtKB-KW"/>
</dbReference>
<evidence type="ECO:0000256" key="9">
    <source>
        <dbReference type="SAM" id="MobiDB-lite"/>
    </source>
</evidence>
<dbReference type="PROSITE" id="PS50158">
    <property type="entry name" value="ZF_CCHC"/>
    <property type="match status" value="1"/>
</dbReference>
<dbReference type="InterPro" id="IPR038269">
    <property type="entry name" value="SCAN_sf"/>
</dbReference>
<evidence type="ECO:0000256" key="3">
    <source>
        <dbReference type="ARBA" id="ARBA00022695"/>
    </source>
</evidence>
<evidence type="ECO:0000313" key="12">
    <source>
        <dbReference type="EMBL" id="KAL2102153.1"/>
    </source>
</evidence>
<dbReference type="GO" id="GO:0003964">
    <property type="term" value="F:RNA-directed DNA polymerase activity"/>
    <property type="evidence" value="ECO:0007669"/>
    <property type="project" value="UniProtKB-KW"/>
</dbReference>
<name>A0ABD1KTQ1_9TELE</name>
<dbReference type="SUPFAM" id="SSF56672">
    <property type="entry name" value="DNA/RNA polymerases"/>
    <property type="match status" value="1"/>
</dbReference>
<proteinExistence type="predicted"/>
<dbReference type="InterPro" id="IPR009079">
    <property type="entry name" value="4_helix_cytokine-like_core"/>
</dbReference>
<keyword evidence="5" id="KW-0255">Endonuclease</keyword>
<dbReference type="SUPFAM" id="SSF47266">
    <property type="entry name" value="4-helical cytokines"/>
    <property type="match status" value="1"/>
</dbReference>
<dbReference type="SUPFAM" id="SSF57756">
    <property type="entry name" value="Retrovirus zinc finger-like domains"/>
    <property type="match status" value="1"/>
</dbReference>
<evidence type="ECO:0000256" key="2">
    <source>
        <dbReference type="ARBA" id="ARBA00022679"/>
    </source>
</evidence>
<dbReference type="FunFam" id="3.10.20.370:FF:000001">
    <property type="entry name" value="Retrovirus-related Pol polyprotein from transposon 17.6-like protein"/>
    <property type="match status" value="1"/>
</dbReference>
<keyword evidence="13" id="KW-1185">Reference proteome</keyword>
<keyword evidence="2" id="KW-0808">Transferase</keyword>
<dbReference type="InterPro" id="IPR043502">
    <property type="entry name" value="DNA/RNA_pol_sf"/>
</dbReference>
<dbReference type="Proteomes" id="UP001591681">
    <property type="component" value="Unassembled WGS sequence"/>
</dbReference>
<evidence type="ECO:0000256" key="4">
    <source>
        <dbReference type="ARBA" id="ARBA00022722"/>
    </source>
</evidence>
<organism evidence="12 13">
    <name type="scientific">Coilia grayii</name>
    <name type="common">Gray's grenadier anchovy</name>
    <dbReference type="NCBI Taxonomy" id="363190"/>
    <lineage>
        <taxon>Eukaryota</taxon>
        <taxon>Metazoa</taxon>
        <taxon>Chordata</taxon>
        <taxon>Craniata</taxon>
        <taxon>Vertebrata</taxon>
        <taxon>Euteleostomi</taxon>
        <taxon>Actinopterygii</taxon>
        <taxon>Neopterygii</taxon>
        <taxon>Teleostei</taxon>
        <taxon>Clupei</taxon>
        <taxon>Clupeiformes</taxon>
        <taxon>Clupeoidei</taxon>
        <taxon>Engraulidae</taxon>
        <taxon>Coilinae</taxon>
        <taxon>Coilia</taxon>
    </lineage>
</organism>
<dbReference type="Gene3D" id="3.30.70.270">
    <property type="match status" value="1"/>
</dbReference>
<dbReference type="InterPro" id="IPR036875">
    <property type="entry name" value="Znf_CCHC_sf"/>
</dbReference>
<dbReference type="PANTHER" id="PTHR37984:SF5">
    <property type="entry name" value="PROTEIN NYNRIN-LIKE"/>
    <property type="match status" value="1"/>
</dbReference>
<comment type="caution">
    <text evidence="12">The sequence shown here is derived from an EMBL/GenBank/DDBJ whole genome shotgun (WGS) entry which is preliminary data.</text>
</comment>
<dbReference type="Pfam" id="PF13650">
    <property type="entry name" value="Asp_protease_2"/>
    <property type="match status" value="1"/>
</dbReference>
<dbReference type="Pfam" id="PF02023">
    <property type="entry name" value="SCAN"/>
    <property type="match status" value="1"/>
</dbReference>
<dbReference type="InterPro" id="IPR000065">
    <property type="entry name" value="Leptin"/>
</dbReference>
<dbReference type="EC" id="2.7.7.49" evidence="1"/>
<evidence type="ECO:0000256" key="7">
    <source>
        <dbReference type="ARBA" id="ARBA00022918"/>
    </source>
</evidence>
<dbReference type="InterPro" id="IPR050951">
    <property type="entry name" value="Retrovirus_Pol_polyprotein"/>
</dbReference>
<feature type="compositionally biased region" description="Basic and acidic residues" evidence="9">
    <location>
        <begin position="143"/>
        <end position="158"/>
    </location>
</feature>
<evidence type="ECO:0000256" key="8">
    <source>
        <dbReference type="PROSITE-ProRule" id="PRU00047"/>
    </source>
</evidence>
<dbReference type="CDD" id="cd09274">
    <property type="entry name" value="RNase_HI_RT_Ty3"/>
    <property type="match status" value="1"/>
</dbReference>
<gene>
    <name evidence="12" type="ORF">ACEWY4_001321</name>
</gene>
<dbReference type="Gene3D" id="4.10.60.10">
    <property type="entry name" value="Zinc finger, CCHC-type"/>
    <property type="match status" value="1"/>
</dbReference>
<dbReference type="SMART" id="SM00431">
    <property type="entry name" value="SCAN"/>
    <property type="match status" value="1"/>
</dbReference>
<dbReference type="Pfam" id="PF17917">
    <property type="entry name" value="RT_RNaseH"/>
    <property type="match status" value="1"/>
</dbReference>
<dbReference type="EMBL" id="JBHFQA010000002">
    <property type="protein sequence ID" value="KAL2102153.1"/>
    <property type="molecule type" value="Genomic_DNA"/>
</dbReference>
<keyword evidence="8" id="KW-0479">Metal-binding</keyword>
<evidence type="ECO:0000256" key="1">
    <source>
        <dbReference type="ARBA" id="ARBA00012493"/>
    </source>
</evidence>
<feature type="region of interest" description="Disordered" evidence="9">
    <location>
        <begin position="120"/>
        <end position="158"/>
    </location>
</feature>
<dbReference type="SMART" id="SM00343">
    <property type="entry name" value="ZnF_C2HC"/>
    <property type="match status" value="1"/>
</dbReference>
<evidence type="ECO:0000259" key="10">
    <source>
        <dbReference type="PROSITE" id="PS50158"/>
    </source>
</evidence>
<keyword evidence="3" id="KW-0548">Nucleotidyltransferase</keyword>
<dbReference type="PROSITE" id="PS50804">
    <property type="entry name" value="SCAN_BOX"/>
    <property type="match status" value="1"/>
</dbReference>
<dbReference type="InterPro" id="IPR041373">
    <property type="entry name" value="RT_RNaseH"/>
</dbReference>
<dbReference type="InterPro" id="IPR001878">
    <property type="entry name" value="Znf_CCHC"/>
</dbReference>
<keyword evidence="8" id="KW-0863">Zinc-finger</keyword>
<evidence type="ECO:0000259" key="11">
    <source>
        <dbReference type="PROSITE" id="PS50804"/>
    </source>
</evidence>
<feature type="domain" description="CCHC-type" evidence="10">
    <location>
        <begin position="168"/>
        <end position="182"/>
    </location>
</feature>
<dbReference type="GO" id="GO:0016787">
    <property type="term" value="F:hydrolase activity"/>
    <property type="evidence" value="ECO:0007669"/>
    <property type="project" value="UniProtKB-KW"/>
</dbReference>
<dbReference type="GO" id="GO:0008270">
    <property type="term" value="F:zinc ion binding"/>
    <property type="evidence" value="ECO:0007669"/>
    <property type="project" value="UniProtKB-KW"/>
</dbReference>
<dbReference type="CDD" id="cd00303">
    <property type="entry name" value="retropepsin_like"/>
    <property type="match status" value="1"/>
</dbReference>
<dbReference type="Pfam" id="PF02024">
    <property type="entry name" value="Leptin"/>
    <property type="match status" value="1"/>
</dbReference>
<evidence type="ECO:0000313" key="13">
    <source>
        <dbReference type="Proteomes" id="UP001591681"/>
    </source>
</evidence>
<dbReference type="FunFam" id="3.30.70.270:FF:000020">
    <property type="entry name" value="Transposon Tf2-6 polyprotein-like Protein"/>
    <property type="match status" value="1"/>
</dbReference>
<dbReference type="Gene3D" id="1.20.1250.10">
    <property type="match status" value="1"/>
</dbReference>
<dbReference type="InterPro" id="IPR021109">
    <property type="entry name" value="Peptidase_aspartic_dom_sf"/>
</dbReference>
<dbReference type="Gene3D" id="2.40.70.10">
    <property type="entry name" value="Acid Proteases"/>
    <property type="match status" value="1"/>
</dbReference>
<dbReference type="Gene3D" id="1.10.4020.10">
    <property type="entry name" value="DNA breaking-rejoining enzymes"/>
    <property type="match status" value="1"/>
</dbReference>
<feature type="domain" description="SCAN box" evidence="11">
    <location>
        <begin position="28"/>
        <end position="106"/>
    </location>
</feature>
<keyword evidence="6" id="KW-0378">Hydrolase</keyword>
<sequence>MDPDHSMDYDHVKEAILHKYEINEETYRRRFREPDIRPGETPRELYTRLKDLFHKWIRPAIKSVEDICETLIMEQFLRTLAPDIRVWVKEHHPQTGQRAAELVEDFVSARQRHTNFCLDYSSRPAARGRPEGFGQGGGQQPSERPRDRSVPFKPKYPAEHRTGGPVVCHYCNKEGHIKRYCPVRKPKEASYSCLPRPEGEAMGILGRLHTMQVMVNGKETMAVLDTGSNQTLVQPHLVEKRDLVLGKKVSIVCVNGDEHDYPAAEVYLEVEGQIYQLTVGVVEKLSHPVLMGQDVLLLPELIQSSRLVNMVITRSQKAVELPEKDSTKQPSPENTLQQLPFADCNIESVSRVRMRKSRQQRRQDRLEGTVQRVKEVQVTQPDGDWGELVADIKQLQKEDDAPVRPQQDKVEAVQSCQRPQTKKDVRSFLGLVGWYRRFIPDFASRAAPLTDLTRKGGDPKVQWGEEQERAFMDLKGALCKGPVLQSPNFKETFTVHTDASSVGLGAVLLQGEGENQRPVAFISRKLFPRETRYAAVELECLAVKWALDSFRYYLLGRDFTLETDHRALQWLGRMKDTNARITRWFLALQPYRFTVRYRAGKQNTVADFLSRHPCGETPEGEGSVKRKMQWHLMLCYALVLMCSSMAYARPAITGDMVKNMAKTTISRIKKMKAEHFDMSPEISFSTYEDTPIEGLTSMVSHLSSLQIRLRVPHAHHLNQVEQDVDTLLGYLRGMAMSQDCTLPQPASTLLKSEADFPITSNYLSLLDLQRYLEKLCLNLDKLKSC</sequence>